<evidence type="ECO:0000259" key="3">
    <source>
        <dbReference type="Pfam" id="PF00440"/>
    </source>
</evidence>
<reference evidence="5 6" key="1">
    <citation type="submission" date="2018-11" db="EMBL/GenBank/DDBJ databases">
        <title>Trebonia kvetii gen.nov., sp.nov., a novel acidophilic actinobacterium, and proposal of the new actinobacterial family Treboniaceae fam. nov.</title>
        <authorList>
            <person name="Rapoport D."/>
            <person name="Sagova-Mareckova M."/>
            <person name="Sedlacek I."/>
            <person name="Provaznik J."/>
            <person name="Kralova S."/>
            <person name="Pavlinic D."/>
            <person name="Benes V."/>
            <person name="Kopecky J."/>
        </authorList>
    </citation>
    <scope>NUCLEOTIDE SEQUENCE [LARGE SCALE GENOMIC DNA]</scope>
    <source>
        <strain evidence="5 6">15Tr583</strain>
    </source>
</reference>
<dbReference type="InterPro" id="IPR036271">
    <property type="entry name" value="Tet_transcr_reg_TetR-rel_C_sf"/>
</dbReference>
<dbReference type="InterPro" id="IPR009057">
    <property type="entry name" value="Homeodomain-like_sf"/>
</dbReference>
<feature type="region of interest" description="Disordered" evidence="2">
    <location>
        <begin position="224"/>
        <end position="249"/>
    </location>
</feature>
<accession>A0A6P2BW53</accession>
<keyword evidence="6" id="KW-1185">Reference proteome</keyword>
<feature type="domain" description="HTH tetR-type" evidence="3">
    <location>
        <begin position="35"/>
        <end position="81"/>
    </location>
</feature>
<name>A0A6P2BW53_9ACTN</name>
<dbReference type="Pfam" id="PF17939">
    <property type="entry name" value="TetR_C_30"/>
    <property type="match status" value="1"/>
</dbReference>
<sequence>MHAAADRNAGLALNRRLASRERANSRGDATRLDLLMTAEQLFAQHGIEAVPLRDIGIAAGQKNHAVVQYHFGDRESLVREVIAFRASLSERVRVEMFADLVSRGQPQVCDLVRVFVLPLAAHLEEHSHYLAFMSRYITERGGYRGLESMGIPSTTVNTLRPLLGRLLPGHPVPVLDERWLVVMTSTIHTLARYQAVLVSGGDLGSPLETLLEDLVRFLTAGLEAPAGPEGSGGAQRPPAGRARGRGKTA</sequence>
<dbReference type="Gene3D" id="1.10.357.10">
    <property type="entry name" value="Tetracycline Repressor, domain 2"/>
    <property type="match status" value="1"/>
</dbReference>
<gene>
    <name evidence="5" type="ORF">EAS64_26600</name>
</gene>
<dbReference type="GO" id="GO:0003677">
    <property type="term" value="F:DNA binding"/>
    <property type="evidence" value="ECO:0007669"/>
    <property type="project" value="UniProtKB-KW"/>
</dbReference>
<evidence type="ECO:0000256" key="1">
    <source>
        <dbReference type="ARBA" id="ARBA00023125"/>
    </source>
</evidence>
<evidence type="ECO:0000256" key="2">
    <source>
        <dbReference type="SAM" id="MobiDB-lite"/>
    </source>
</evidence>
<dbReference type="RefSeq" id="WP_145857320.1">
    <property type="nucleotide sequence ID" value="NZ_RPFW01000005.1"/>
</dbReference>
<organism evidence="5 6">
    <name type="scientific">Trebonia kvetii</name>
    <dbReference type="NCBI Taxonomy" id="2480626"/>
    <lineage>
        <taxon>Bacteria</taxon>
        <taxon>Bacillati</taxon>
        <taxon>Actinomycetota</taxon>
        <taxon>Actinomycetes</taxon>
        <taxon>Streptosporangiales</taxon>
        <taxon>Treboniaceae</taxon>
        <taxon>Trebonia</taxon>
    </lineage>
</organism>
<dbReference type="AlphaFoldDB" id="A0A6P2BW53"/>
<dbReference type="Proteomes" id="UP000460272">
    <property type="component" value="Unassembled WGS sequence"/>
</dbReference>
<keyword evidence="1" id="KW-0238">DNA-binding</keyword>
<evidence type="ECO:0000313" key="5">
    <source>
        <dbReference type="EMBL" id="TVZ02375.1"/>
    </source>
</evidence>
<comment type="caution">
    <text evidence="5">The sequence shown here is derived from an EMBL/GenBank/DDBJ whole genome shotgun (WGS) entry which is preliminary data.</text>
</comment>
<proteinExistence type="predicted"/>
<evidence type="ECO:0000259" key="4">
    <source>
        <dbReference type="Pfam" id="PF17939"/>
    </source>
</evidence>
<dbReference type="InterPro" id="IPR041586">
    <property type="entry name" value="PsrA_TetR_C"/>
</dbReference>
<feature type="compositionally biased region" description="Low complexity" evidence="2">
    <location>
        <begin position="224"/>
        <end position="241"/>
    </location>
</feature>
<dbReference type="InterPro" id="IPR001647">
    <property type="entry name" value="HTH_TetR"/>
</dbReference>
<dbReference type="Pfam" id="PF00440">
    <property type="entry name" value="TetR_N"/>
    <property type="match status" value="1"/>
</dbReference>
<dbReference type="SUPFAM" id="SSF48498">
    <property type="entry name" value="Tetracyclin repressor-like, C-terminal domain"/>
    <property type="match status" value="1"/>
</dbReference>
<feature type="domain" description="PsrA tetracyclin repressor-like C-terminal" evidence="4">
    <location>
        <begin position="123"/>
        <end position="221"/>
    </location>
</feature>
<dbReference type="EMBL" id="RPFW01000005">
    <property type="protein sequence ID" value="TVZ02375.1"/>
    <property type="molecule type" value="Genomic_DNA"/>
</dbReference>
<protein>
    <submittedName>
        <fullName evidence="5">TetR/AcrR family transcriptional regulator</fullName>
    </submittedName>
</protein>
<dbReference type="SUPFAM" id="SSF46689">
    <property type="entry name" value="Homeodomain-like"/>
    <property type="match status" value="1"/>
</dbReference>
<evidence type="ECO:0000313" key="6">
    <source>
        <dbReference type="Proteomes" id="UP000460272"/>
    </source>
</evidence>
<dbReference type="OrthoDB" id="2356263at2"/>